<organism evidence="2 3">
    <name type="scientific">Helianthus annuus</name>
    <name type="common">Common sunflower</name>
    <dbReference type="NCBI Taxonomy" id="4232"/>
    <lineage>
        <taxon>Eukaryota</taxon>
        <taxon>Viridiplantae</taxon>
        <taxon>Streptophyta</taxon>
        <taxon>Embryophyta</taxon>
        <taxon>Tracheophyta</taxon>
        <taxon>Spermatophyta</taxon>
        <taxon>Magnoliopsida</taxon>
        <taxon>eudicotyledons</taxon>
        <taxon>Gunneridae</taxon>
        <taxon>Pentapetalae</taxon>
        <taxon>asterids</taxon>
        <taxon>campanulids</taxon>
        <taxon>Asterales</taxon>
        <taxon>Asteraceae</taxon>
        <taxon>Asteroideae</taxon>
        <taxon>Heliantheae alliance</taxon>
        <taxon>Heliantheae</taxon>
        <taxon>Helianthus</taxon>
    </lineage>
</organism>
<protein>
    <submittedName>
        <fullName evidence="2">Uncharacterized protein</fullName>
    </submittedName>
</protein>
<evidence type="ECO:0000313" key="2">
    <source>
        <dbReference type="EMBL" id="OTG06008.1"/>
    </source>
</evidence>
<name>A0A251T4I4_HELAN</name>
<dbReference type="PANTHER" id="PTHR42648">
    <property type="entry name" value="TRANSPOSASE, PUTATIVE-RELATED"/>
    <property type="match status" value="1"/>
</dbReference>
<gene>
    <name evidence="2" type="ORF">HannXRQ_Chr12g0379971</name>
</gene>
<feature type="transmembrane region" description="Helical" evidence="1">
    <location>
        <begin position="12"/>
        <end position="31"/>
    </location>
</feature>
<dbReference type="Proteomes" id="UP000215914">
    <property type="component" value="Chromosome 12"/>
</dbReference>
<keyword evidence="1" id="KW-0472">Membrane</keyword>
<dbReference type="InterPro" id="IPR039537">
    <property type="entry name" value="Retrotran_Ty1/copia-like"/>
</dbReference>
<reference evidence="3" key="1">
    <citation type="journal article" date="2017" name="Nature">
        <title>The sunflower genome provides insights into oil metabolism, flowering and Asterid evolution.</title>
        <authorList>
            <person name="Badouin H."/>
            <person name="Gouzy J."/>
            <person name="Grassa C.J."/>
            <person name="Murat F."/>
            <person name="Staton S.E."/>
            <person name="Cottret L."/>
            <person name="Lelandais-Briere C."/>
            <person name="Owens G.L."/>
            <person name="Carrere S."/>
            <person name="Mayjonade B."/>
            <person name="Legrand L."/>
            <person name="Gill N."/>
            <person name="Kane N.C."/>
            <person name="Bowers J.E."/>
            <person name="Hubner S."/>
            <person name="Bellec A."/>
            <person name="Berard A."/>
            <person name="Berges H."/>
            <person name="Blanchet N."/>
            <person name="Boniface M.C."/>
            <person name="Brunel D."/>
            <person name="Catrice O."/>
            <person name="Chaidir N."/>
            <person name="Claudel C."/>
            <person name="Donnadieu C."/>
            <person name="Faraut T."/>
            <person name="Fievet G."/>
            <person name="Helmstetter N."/>
            <person name="King M."/>
            <person name="Knapp S.J."/>
            <person name="Lai Z."/>
            <person name="Le Paslier M.C."/>
            <person name="Lippi Y."/>
            <person name="Lorenzon L."/>
            <person name="Mandel J.R."/>
            <person name="Marage G."/>
            <person name="Marchand G."/>
            <person name="Marquand E."/>
            <person name="Bret-Mestries E."/>
            <person name="Morien E."/>
            <person name="Nambeesan S."/>
            <person name="Nguyen T."/>
            <person name="Pegot-Espagnet P."/>
            <person name="Pouilly N."/>
            <person name="Raftis F."/>
            <person name="Sallet E."/>
            <person name="Schiex T."/>
            <person name="Thomas J."/>
            <person name="Vandecasteele C."/>
            <person name="Vares D."/>
            <person name="Vear F."/>
            <person name="Vautrin S."/>
            <person name="Crespi M."/>
            <person name="Mangin B."/>
            <person name="Burke J.M."/>
            <person name="Salse J."/>
            <person name="Munos S."/>
            <person name="Vincourt P."/>
            <person name="Rieseberg L.H."/>
            <person name="Langlade N.B."/>
        </authorList>
    </citation>
    <scope>NUCLEOTIDE SEQUENCE [LARGE SCALE GENOMIC DNA]</scope>
    <source>
        <strain evidence="3">cv. SF193</strain>
    </source>
</reference>
<evidence type="ECO:0000313" key="3">
    <source>
        <dbReference type="Proteomes" id="UP000215914"/>
    </source>
</evidence>
<dbReference type="EMBL" id="CM007901">
    <property type="protein sequence ID" value="OTG06008.1"/>
    <property type="molecule type" value="Genomic_DNA"/>
</dbReference>
<keyword evidence="3" id="KW-1185">Reference proteome</keyword>
<dbReference type="InParanoid" id="A0A251T4I4"/>
<proteinExistence type="predicted"/>
<dbReference type="PANTHER" id="PTHR42648:SF29">
    <property type="entry name" value="RNA-DIRECTED DNA POLYMERASE"/>
    <property type="match status" value="1"/>
</dbReference>
<sequence>MATRLIHGTIDWVMLRILNLLMLIFLKMPILTKCFFCDSCVKAKFARLPFPISTTKTNACFDLIHCDVWGKYRTPSLSRASYFLTIVNDFIEMCGSSC</sequence>
<keyword evidence="1" id="KW-1133">Transmembrane helix</keyword>
<dbReference type="AlphaFoldDB" id="A0A251T4I4"/>
<keyword evidence="1" id="KW-0812">Transmembrane</keyword>
<evidence type="ECO:0000256" key="1">
    <source>
        <dbReference type="SAM" id="Phobius"/>
    </source>
</evidence>
<accession>A0A251T4I4</accession>